<organism evidence="1 2">
    <name type="scientific">Hypocrea atroviridis (strain ATCC 20476 / IMI 206040)</name>
    <name type="common">Trichoderma atroviride</name>
    <dbReference type="NCBI Taxonomy" id="452589"/>
    <lineage>
        <taxon>Eukaryota</taxon>
        <taxon>Fungi</taxon>
        <taxon>Dikarya</taxon>
        <taxon>Ascomycota</taxon>
        <taxon>Pezizomycotina</taxon>
        <taxon>Sordariomycetes</taxon>
        <taxon>Hypocreomycetidae</taxon>
        <taxon>Hypocreales</taxon>
        <taxon>Hypocreaceae</taxon>
        <taxon>Trichoderma</taxon>
    </lineage>
</organism>
<gene>
    <name evidence="1" type="ORF">TRIATDRAFT_254849</name>
</gene>
<protein>
    <submittedName>
        <fullName evidence="1">Uncharacterized protein</fullName>
    </submittedName>
</protein>
<reference evidence="1 2" key="1">
    <citation type="journal article" date="2011" name="Genome Biol.">
        <title>Comparative genome sequence analysis underscores mycoparasitism as the ancestral life style of Trichoderma.</title>
        <authorList>
            <person name="Kubicek C.P."/>
            <person name="Herrera-Estrella A."/>
            <person name="Seidl-Seiboth V."/>
            <person name="Martinez D.A."/>
            <person name="Druzhinina I.S."/>
            <person name="Thon M."/>
            <person name="Zeilinger S."/>
            <person name="Casas-Flores S."/>
            <person name="Horwitz B.A."/>
            <person name="Mukherjee P.K."/>
            <person name="Mukherjee M."/>
            <person name="Kredics L."/>
            <person name="Alcaraz L.D."/>
            <person name="Aerts A."/>
            <person name="Antal Z."/>
            <person name="Atanasova L."/>
            <person name="Cervantes-Badillo M.G."/>
            <person name="Challacombe J."/>
            <person name="Chertkov O."/>
            <person name="McCluskey K."/>
            <person name="Coulpier F."/>
            <person name="Deshpande N."/>
            <person name="von Doehren H."/>
            <person name="Ebbole D.J."/>
            <person name="Esquivel-Naranjo E.U."/>
            <person name="Fekete E."/>
            <person name="Flipphi M."/>
            <person name="Glaser F."/>
            <person name="Gomez-Rodriguez E.Y."/>
            <person name="Gruber S."/>
            <person name="Han C."/>
            <person name="Henrissat B."/>
            <person name="Hermosa R."/>
            <person name="Hernandez-Onate M."/>
            <person name="Karaffa L."/>
            <person name="Kosti I."/>
            <person name="Le Crom S."/>
            <person name="Lindquist E."/>
            <person name="Lucas S."/>
            <person name="Luebeck M."/>
            <person name="Luebeck P.S."/>
            <person name="Margeot A."/>
            <person name="Metz B."/>
            <person name="Misra M."/>
            <person name="Nevalainen H."/>
            <person name="Omann M."/>
            <person name="Packer N."/>
            <person name="Perrone G."/>
            <person name="Uresti-Rivera E.E."/>
            <person name="Salamov A."/>
            <person name="Schmoll M."/>
            <person name="Seiboth B."/>
            <person name="Shapiro H."/>
            <person name="Sukno S."/>
            <person name="Tamayo-Ramos J.A."/>
            <person name="Tisch D."/>
            <person name="Wiest A."/>
            <person name="Wilkinson H.H."/>
            <person name="Zhang M."/>
            <person name="Coutinho P.M."/>
            <person name="Kenerley C.M."/>
            <person name="Monte E."/>
            <person name="Baker S.E."/>
            <person name="Grigoriev I.V."/>
        </authorList>
    </citation>
    <scope>NUCLEOTIDE SEQUENCE [LARGE SCALE GENOMIC DNA]</scope>
    <source>
        <strain evidence="2">ATCC 20476 / IMI 206040</strain>
    </source>
</reference>
<proteinExistence type="predicted"/>
<evidence type="ECO:0000313" key="1">
    <source>
        <dbReference type="EMBL" id="EHK49563.1"/>
    </source>
</evidence>
<dbReference type="AlphaFoldDB" id="G9NIF0"/>
<comment type="caution">
    <text evidence="1">The sequence shown here is derived from an EMBL/GenBank/DDBJ whole genome shotgun (WGS) entry which is preliminary data.</text>
</comment>
<keyword evidence="2" id="KW-1185">Reference proteome</keyword>
<name>G9NIF0_HYPAI</name>
<sequence>MEKRAQCAWTPRPTLSKRLGRITAPMALQNSVQGHAEERHNVHFMLVREKRDV</sequence>
<accession>G9NIF0</accession>
<evidence type="ECO:0000313" key="2">
    <source>
        <dbReference type="Proteomes" id="UP000005426"/>
    </source>
</evidence>
<dbReference type="Proteomes" id="UP000005426">
    <property type="component" value="Unassembled WGS sequence"/>
</dbReference>
<dbReference type="EMBL" id="ABDG02000016">
    <property type="protein sequence ID" value="EHK49563.1"/>
    <property type="molecule type" value="Genomic_DNA"/>
</dbReference>
<dbReference type="HOGENOM" id="CLU_3068975_0_0_1"/>